<feature type="signal peptide" evidence="2">
    <location>
        <begin position="1"/>
        <end position="18"/>
    </location>
</feature>
<protein>
    <submittedName>
        <fullName evidence="3">Uncharacterized protein</fullName>
    </submittedName>
</protein>
<sequence length="114" mass="11808">MKFTTVFFLSGIAAGVLAAPFPSTGNLDATDLPVHGQPSGHDAFNPLPDSDASAPVLHVPVSPDHGAGPAQHNNMVSPRQILHDVYNIASGGNVITPCVKDIETCLKEATELLG</sequence>
<dbReference type="Proteomes" id="UP000249829">
    <property type="component" value="Unassembled WGS sequence"/>
</dbReference>
<name>A0A2V5IPR1_ASPV1</name>
<evidence type="ECO:0000313" key="4">
    <source>
        <dbReference type="Proteomes" id="UP000249829"/>
    </source>
</evidence>
<keyword evidence="4" id="KW-1185">Reference proteome</keyword>
<feature type="region of interest" description="Disordered" evidence="1">
    <location>
        <begin position="29"/>
        <end position="74"/>
    </location>
</feature>
<evidence type="ECO:0000313" key="3">
    <source>
        <dbReference type="EMBL" id="PYI21846.1"/>
    </source>
</evidence>
<feature type="chain" id="PRO_5015978772" evidence="2">
    <location>
        <begin position="19"/>
        <end position="114"/>
    </location>
</feature>
<keyword evidence="2" id="KW-0732">Signal</keyword>
<accession>A0A2V5IPR1</accession>
<evidence type="ECO:0000256" key="1">
    <source>
        <dbReference type="SAM" id="MobiDB-lite"/>
    </source>
</evidence>
<proteinExistence type="predicted"/>
<organism evidence="3 4">
    <name type="scientific">Aspergillus violaceofuscus (strain CBS 115571)</name>
    <dbReference type="NCBI Taxonomy" id="1450538"/>
    <lineage>
        <taxon>Eukaryota</taxon>
        <taxon>Fungi</taxon>
        <taxon>Dikarya</taxon>
        <taxon>Ascomycota</taxon>
        <taxon>Pezizomycotina</taxon>
        <taxon>Eurotiomycetes</taxon>
        <taxon>Eurotiomycetidae</taxon>
        <taxon>Eurotiales</taxon>
        <taxon>Aspergillaceae</taxon>
        <taxon>Aspergillus</taxon>
    </lineage>
</organism>
<evidence type="ECO:0000256" key="2">
    <source>
        <dbReference type="SAM" id="SignalP"/>
    </source>
</evidence>
<dbReference type="AlphaFoldDB" id="A0A2V5IPR1"/>
<reference evidence="3 4" key="1">
    <citation type="submission" date="2018-02" db="EMBL/GenBank/DDBJ databases">
        <title>The genomes of Aspergillus section Nigri reveals drivers in fungal speciation.</title>
        <authorList>
            <consortium name="DOE Joint Genome Institute"/>
            <person name="Vesth T.C."/>
            <person name="Nybo J."/>
            <person name="Theobald S."/>
            <person name="Brandl J."/>
            <person name="Frisvad J.C."/>
            <person name="Nielsen K.F."/>
            <person name="Lyhne E.K."/>
            <person name="Kogle M.E."/>
            <person name="Kuo A."/>
            <person name="Riley R."/>
            <person name="Clum A."/>
            <person name="Nolan M."/>
            <person name="Lipzen A."/>
            <person name="Salamov A."/>
            <person name="Henrissat B."/>
            <person name="Wiebenga A."/>
            <person name="De vries R.P."/>
            <person name="Grigoriev I.V."/>
            <person name="Mortensen U.H."/>
            <person name="Andersen M.R."/>
            <person name="Baker S.E."/>
        </authorList>
    </citation>
    <scope>NUCLEOTIDE SEQUENCE [LARGE SCALE GENOMIC DNA]</scope>
    <source>
        <strain evidence="3 4">CBS 115571</strain>
    </source>
</reference>
<gene>
    <name evidence="3" type="ORF">BO99DRAFT_410502</name>
</gene>
<dbReference type="EMBL" id="KZ825114">
    <property type="protein sequence ID" value="PYI21846.1"/>
    <property type="molecule type" value="Genomic_DNA"/>
</dbReference>